<keyword evidence="2" id="KW-1185">Reference proteome</keyword>
<reference evidence="1 2" key="1">
    <citation type="journal article" date="2019" name="G3 (Bethesda)">
        <title>Sequencing of a Wild Apple (Malus baccata) Genome Unravels the Differences Between Cultivated and Wild Apple Species Regarding Disease Resistance and Cold Tolerance.</title>
        <authorList>
            <person name="Chen X."/>
        </authorList>
    </citation>
    <scope>NUCLEOTIDE SEQUENCE [LARGE SCALE GENOMIC DNA]</scope>
    <source>
        <strain evidence="2">cv. Shandingzi</strain>
        <tissue evidence="1">Leaves</tissue>
    </source>
</reference>
<dbReference type="AlphaFoldDB" id="A0A540KK73"/>
<evidence type="ECO:0000313" key="1">
    <source>
        <dbReference type="EMBL" id="TQD74597.1"/>
    </source>
</evidence>
<accession>A0A540KK73</accession>
<comment type="caution">
    <text evidence="1">The sequence shown here is derived from an EMBL/GenBank/DDBJ whole genome shotgun (WGS) entry which is preliminary data.</text>
</comment>
<gene>
    <name evidence="1" type="ORF">C1H46_039869</name>
</gene>
<proteinExistence type="predicted"/>
<organism evidence="1 2">
    <name type="scientific">Malus baccata</name>
    <name type="common">Siberian crab apple</name>
    <name type="synonym">Pyrus baccata</name>
    <dbReference type="NCBI Taxonomy" id="106549"/>
    <lineage>
        <taxon>Eukaryota</taxon>
        <taxon>Viridiplantae</taxon>
        <taxon>Streptophyta</taxon>
        <taxon>Embryophyta</taxon>
        <taxon>Tracheophyta</taxon>
        <taxon>Spermatophyta</taxon>
        <taxon>Magnoliopsida</taxon>
        <taxon>eudicotyledons</taxon>
        <taxon>Gunneridae</taxon>
        <taxon>Pentapetalae</taxon>
        <taxon>rosids</taxon>
        <taxon>fabids</taxon>
        <taxon>Rosales</taxon>
        <taxon>Rosaceae</taxon>
        <taxon>Amygdaloideae</taxon>
        <taxon>Maleae</taxon>
        <taxon>Malus</taxon>
    </lineage>
</organism>
<protein>
    <submittedName>
        <fullName evidence="1">Uncharacterized protein</fullName>
    </submittedName>
</protein>
<dbReference type="Proteomes" id="UP000315295">
    <property type="component" value="Unassembled WGS sequence"/>
</dbReference>
<name>A0A540KK73_MALBA</name>
<evidence type="ECO:0000313" key="2">
    <source>
        <dbReference type="Proteomes" id="UP000315295"/>
    </source>
</evidence>
<sequence>MACSLSPKMTQSRSPCQLARSTMTVIWVTTATPLPAIRLLRRHRVAQVLRHRFPNLPRLRRRRCFRHSACIGGFLSSVDLRRIEWTGLRWRFLRVRRSNFAASFGDAARGGLRSQRVEETC</sequence>
<dbReference type="EMBL" id="VIEB01001167">
    <property type="protein sequence ID" value="TQD74597.1"/>
    <property type="molecule type" value="Genomic_DNA"/>
</dbReference>